<feature type="region of interest" description="Disordered" evidence="1">
    <location>
        <begin position="1"/>
        <end position="65"/>
    </location>
</feature>
<gene>
    <name evidence="2" type="ORF">SAMN04488021_12318</name>
</gene>
<feature type="region of interest" description="Disordered" evidence="1">
    <location>
        <begin position="197"/>
        <end position="253"/>
    </location>
</feature>
<reference evidence="2 3" key="1">
    <citation type="submission" date="2016-10" db="EMBL/GenBank/DDBJ databases">
        <authorList>
            <person name="de Groot N.N."/>
        </authorList>
    </citation>
    <scope>NUCLEOTIDE SEQUENCE [LARGE SCALE GENOMIC DNA]</scope>
    <source>
        <strain evidence="2 3">DSM 8537</strain>
    </source>
</reference>
<evidence type="ECO:0000313" key="2">
    <source>
        <dbReference type="EMBL" id="SFH63445.1"/>
    </source>
</evidence>
<dbReference type="STRING" id="34004.SAMN04488021_12318"/>
<feature type="compositionally biased region" description="Basic and acidic residues" evidence="1">
    <location>
        <begin position="34"/>
        <end position="43"/>
    </location>
</feature>
<keyword evidence="3" id="KW-1185">Reference proteome</keyword>
<organism evidence="2 3">
    <name type="scientific">Paracoccus aminovorans</name>
    <dbReference type="NCBI Taxonomy" id="34004"/>
    <lineage>
        <taxon>Bacteria</taxon>
        <taxon>Pseudomonadati</taxon>
        <taxon>Pseudomonadota</taxon>
        <taxon>Alphaproteobacteria</taxon>
        <taxon>Rhodobacterales</taxon>
        <taxon>Paracoccaceae</taxon>
        <taxon>Paracoccus</taxon>
    </lineage>
</organism>
<feature type="region of interest" description="Disordered" evidence="1">
    <location>
        <begin position="96"/>
        <end position="138"/>
    </location>
</feature>
<sequence length="253" mass="27550">MQHQDDPRPTGRTYADETSQTRFGPRPVPPGHHPPHERPEARRTPPHGDVSPDGQRPWPHPSRGAKWLVWGGTALTAAALTAGTVYAARHLADALGDDKPRSHSKKARPHAGEPAARPAHAGRAADQAPRRRSRAPRQSLMQEIESNTASLTQGVDNVMRALTSAVIGFREVAGQAGGIMREFGDAATLVQDILGRNRAEAPRQRPAHADPPRPSDRHGAHMPDLRDDPLMHDPLDGPDAEAPDDHDPRIHRL</sequence>
<accession>A0A1I3BMC1</accession>
<feature type="compositionally biased region" description="Basic and acidic residues" evidence="1">
    <location>
        <begin position="243"/>
        <end position="253"/>
    </location>
</feature>
<name>A0A1I3BMC1_9RHOB</name>
<feature type="compositionally biased region" description="Basic and acidic residues" evidence="1">
    <location>
        <begin position="197"/>
        <end position="235"/>
    </location>
</feature>
<evidence type="ECO:0000256" key="1">
    <source>
        <dbReference type="SAM" id="MobiDB-lite"/>
    </source>
</evidence>
<dbReference type="Proteomes" id="UP000183635">
    <property type="component" value="Unassembled WGS sequence"/>
</dbReference>
<proteinExistence type="predicted"/>
<protein>
    <submittedName>
        <fullName evidence="2">Uncharacterized protein</fullName>
    </submittedName>
</protein>
<dbReference type="OrthoDB" id="7772402at2"/>
<dbReference type="EMBL" id="FOPU01000023">
    <property type="protein sequence ID" value="SFH63445.1"/>
    <property type="molecule type" value="Genomic_DNA"/>
</dbReference>
<dbReference type="RefSeq" id="WP_074968721.1">
    <property type="nucleotide sequence ID" value="NZ_CBCRYP010000023.1"/>
</dbReference>
<dbReference type="AlphaFoldDB" id="A0A1I3BMC1"/>
<evidence type="ECO:0000313" key="3">
    <source>
        <dbReference type="Proteomes" id="UP000183635"/>
    </source>
</evidence>
<feature type="compositionally biased region" description="Low complexity" evidence="1">
    <location>
        <begin position="112"/>
        <end position="127"/>
    </location>
</feature>